<evidence type="ECO:0000313" key="2">
    <source>
        <dbReference type="EMBL" id="AWD90741.1"/>
    </source>
</evidence>
<feature type="region of interest" description="Disordered" evidence="1">
    <location>
        <begin position="109"/>
        <end position="131"/>
    </location>
</feature>
<name>A0A2S1GMX4_9CAUD</name>
<evidence type="ECO:0000256" key="1">
    <source>
        <dbReference type="SAM" id="MobiDB-lite"/>
    </source>
</evidence>
<proteinExistence type="predicted"/>
<protein>
    <submittedName>
        <fullName evidence="2">Uncharacterized protein</fullName>
    </submittedName>
</protein>
<sequence>MLLAPQTEIERCLMSQVNLIVKALATVVAGKFVDQFVVIDEQSGELVGKKAHKTEAEAQAELGTLKFFAEGLSFARATAAEGSTDKGLIAKANVVAAYLLYKEVGVPAKEEATTEEAPASEEANEEESFEG</sequence>
<dbReference type="EMBL" id="MH113815">
    <property type="protein sequence ID" value="AWD90741.1"/>
    <property type="molecule type" value="Genomic_DNA"/>
</dbReference>
<keyword evidence="3" id="KW-1185">Reference proteome</keyword>
<dbReference type="KEGG" id="vg:54991161"/>
<dbReference type="Proteomes" id="UP000246678">
    <property type="component" value="Segment"/>
</dbReference>
<accession>A0A2S1GMX4</accession>
<dbReference type="RefSeq" id="YP_009800659.1">
    <property type="nucleotide sequence ID" value="NC_047957.1"/>
</dbReference>
<dbReference type="GeneID" id="54991161"/>
<organism evidence="2 3">
    <name type="scientific">Pseudomonas phage Alpheus</name>
    <dbReference type="NCBI Taxonomy" id="2163983"/>
    <lineage>
        <taxon>Viruses</taxon>
        <taxon>Duplodnaviria</taxon>
        <taxon>Heunggongvirae</taxon>
        <taxon>Uroviricota</taxon>
        <taxon>Caudoviricetes</taxon>
        <taxon>Autographivirales</taxon>
        <taxon>Autosignataviridae</taxon>
        <taxon>Colwellvirinae</taxon>
        <taxon>Nerthusvirus</taxon>
        <taxon>Nerthusvirus alpheus</taxon>
        <taxon>Uliginvirus alpheus</taxon>
    </lineage>
</organism>
<feature type="compositionally biased region" description="Acidic residues" evidence="1">
    <location>
        <begin position="118"/>
        <end position="131"/>
    </location>
</feature>
<reference evidence="3" key="1">
    <citation type="submission" date="2018-03" db="EMBL/GenBank/DDBJ databases">
        <title>Phage therapy in agriculture - a green tech approach to combat plant pathogenic bacteria.</title>
        <authorList>
            <person name="Djurhuus A.M."/>
            <person name="Carstens A.B."/>
            <person name="Hansen L.H."/>
        </authorList>
    </citation>
    <scope>NUCLEOTIDE SEQUENCE [LARGE SCALE GENOMIC DNA]</scope>
</reference>
<evidence type="ECO:0000313" key="3">
    <source>
        <dbReference type="Proteomes" id="UP000246678"/>
    </source>
</evidence>